<gene>
    <name evidence="1" type="ORF">DJ013_07770</name>
</gene>
<organism evidence="1 2">
    <name type="scientific">Arcticibacterium luteifluviistationis</name>
    <dbReference type="NCBI Taxonomy" id="1784714"/>
    <lineage>
        <taxon>Bacteria</taxon>
        <taxon>Pseudomonadati</taxon>
        <taxon>Bacteroidota</taxon>
        <taxon>Cytophagia</taxon>
        <taxon>Cytophagales</taxon>
        <taxon>Leadbetterellaceae</taxon>
        <taxon>Arcticibacterium</taxon>
    </lineage>
</organism>
<name>A0A2Z4GAG7_9BACT</name>
<dbReference type="RefSeq" id="WP_111371177.1">
    <property type="nucleotide sequence ID" value="NZ_CP029480.1"/>
</dbReference>
<reference evidence="1 2" key="1">
    <citation type="submission" date="2018-05" db="EMBL/GenBank/DDBJ databases">
        <title>Complete genome sequence of Arcticibacterium luteifluviistationis SM1504T, a cytophagaceae bacterium isolated from Arctic surface seawater.</title>
        <authorList>
            <person name="Li Y."/>
            <person name="Qin Q.-L."/>
        </authorList>
    </citation>
    <scope>NUCLEOTIDE SEQUENCE [LARGE SCALE GENOMIC DNA]</scope>
    <source>
        <strain evidence="1 2">SM1504</strain>
    </source>
</reference>
<dbReference type="PROSITE" id="PS51257">
    <property type="entry name" value="PROKAR_LIPOPROTEIN"/>
    <property type="match status" value="1"/>
</dbReference>
<dbReference type="Pfam" id="PF16250">
    <property type="entry name" value="DUF4907"/>
    <property type="match status" value="1"/>
</dbReference>
<proteinExistence type="predicted"/>
<sequence>MMNKSISLGIIILGLIACKPSSSYSYKVLELDKDQFGYEIRKDNQLLISQNYIPGRAGNSSFSNSKDAEKVASLMISKLENGVFPPTINLSEIDSLLTK</sequence>
<evidence type="ECO:0008006" key="3">
    <source>
        <dbReference type="Google" id="ProtNLM"/>
    </source>
</evidence>
<evidence type="ECO:0000313" key="2">
    <source>
        <dbReference type="Proteomes" id="UP000249873"/>
    </source>
</evidence>
<accession>A0A2Z4GAG7</accession>
<dbReference type="KEGG" id="als:DJ013_07770"/>
<evidence type="ECO:0000313" key="1">
    <source>
        <dbReference type="EMBL" id="AWV98075.1"/>
    </source>
</evidence>
<dbReference type="InterPro" id="IPR032593">
    <property type="entry name" value="DUF4907"/>
</dbReference>
<keyword evidence="2" id="KW-1185">Reference proteome</keyword>
<dbReference type="Proteomes" id="UP000249873">
    <property type="component" value="Chromosome"/>
</dbReference>
<dbReference type="OrthoDB" id="674043at2"/>
<dbReference type="EMBL" id="CP029480">
    <property type="protein sequence ID" value="AWV98075.1"/>
    <property type="molecule type" value="Genomic_DNA"/>
</dbReference>
<dbReference type="AlphaFoldDB" id="A0A2Z4GAG7"/>
<protein>
    <recommendedName>
        <fullName evidence="3">DUF4907 domain-containing protein</fullName>
    </recommendedName>
</protein>